<dbReference type="InterPro" id="IPR002559">
    <property type="entry name" value="Transposase_11"/>
</dbReference>
<dbReference type="GO" id="GO:0003677">
    <property type="term" value="F:DNA binding"/>
    <property type="evidence" value="ECO:0007669"/>
    <property type="project" value="InterPro"/>
</dbReference>
<protein>
    <submittedName>
        <fullName evidence="4">Transposase</fullName>
    </submittedName>
</protein>
<dbReference type="OrthoDB" id="5368695at2"/>
<dbReference type="Pfam" id="PF05598">
    <property type="entry name" value="DUF772"/>
    <property type="match status" value="1"/>
</dbReference>
<feature type="domain" description="Transposase IS4-like" evidence="2">
    <location>
        <begin position="277"/>
        <end position="444"/>
    </location>
</feature>
<evidence type="ECO:0000313" key="5">
    <source>
        <dbReference type="Proteomes" id="UP000035036"/>
    </source>
</evidence>
<name>A0A0B5FQT2_9BACT</name>
<accession>A0A0B5FQT2</accession>
<dbReference type="NCBIfam" id="NF033551">
    <property type="entry name" value="transpos_IS1182"/>
    <property type="match status" value="1"/>
</dbReference>
<dbReference type="Proteomes" id="UP000035036">
    <property type="component" value="Chromosome"/>
</dbReference>
<dbReference type="GO" id="GO:0004803">
    <property type="term" value="F:transposase activity"/>
    <property type="evidence" value="ECO:0007669"/>
    <property type="project" value="InterPro"/>
</dbReference>
<feature type="domain" description="Transposase InsH N-terminal" evidence="3">
    <location>
        <begin position="20"/>
        <end position="110"/>
    </location>
</feature>
<sequence>MSHTFRQLDRDTLFLLPPSMHDWLPEGHLARFVVEIVGQLDLTAIKSAYAGRGSRAHHPEMLLALLFYGYATGVFSSRKLEQATYDSVAFRYIAANEHPDHDTIASFRKRFLPELSSLFVQVLLIAQQMGCLKLGKVSLDGTKIKANASKHRALSWKYANQLEAQLKAEVTDLLRQAEDADNSERPDGLDIPAELARREKRLEAIARAKAEIEHRGKERYAEEQAEYEEKLAKRKAKEQKTGKKARGKQPKPPEPGPKDKDQVNLTDDESRIMPINGGGFDQCYNAQASVDLETMLIVGQHLTQNPNDKQELDPALELLKTLPQSLGTVDTLLADAGYFSEANVESCQEETILPFISAHRDKHNPNLKERFSEPEPLAEGADCVEAMKHRLQTQDGRALYAKRKCTVEPVFGIIKAIMGFRQFLLRGVESVRGEWNLVCMAWNLKRLHVLAA</sequence>
<evidence type="ECO:0000259" key="3">
    <source>
        <dbReference type="Pfam" id="PF05598"/>
    </source>
</evidence>
<feature type="region of interest" description="Disordered" evidence="1">
    <location>
        <begin position="231"/>
        <end position="265"/>
    </location>
</feature>
<evidence type="ECO:0000313" key="4">
    <source>
        <dbReference type="EMBL" id="AJF05951.1"/>
    </source>
</evidence>
<dbReference type="Pfam" id="PF01609">
    <property type="entry name" value="DDE_Tnp_1"/>
    <property type="match status" value="1"/>
</dbReference>
<feature type="compositionally biased region" description="Basic residues" evidence="1">
    <location>
        <begin position="232"/>
        <end position="249"/>
    </location>
</feature>
<organism evidence="4 5">
    <name type="scientific">Geoalkalibacter subterraneus</name>
    <dbReference type="NCBI Taxonomy" id="483547"/>
    <lineage>
        <taxon>Bacteria</taxon>
        <taxon>Pseudomonadati</taxon>
        <taxon>Thermodesulfobacteriota</taxon>
        <taxon>Desulfuromonadia</taxon>
        <taxon>Desulfuromonadales</taxon>
        <taxon>Geoalkalibacteraceae</taxon>
        <taxon>Geoalkalibacter</taxon>
    </lineage>
</organism>
<reference evidence="4 5" key="1">
    <citation type="journal article" date="2015" name="Genome Announc.">
        <title>Genomes of Geoalkalibacter ferrihydriticus Z-0531T and Geoalkalibacter subterraneus Red1T, Two Haloalkaliphilic Metal-Reducing Deltaproteobacteria.</title>
        <authorList>
            <person name="Badalamenti J.P."/>
            <person name="Krajmalnik-Brown R."/>
            <person name="Torres C.I."/>
            <person name="Bond D.R."/>
        </authorList>
    </citation>
    <scope>NUCLEOTIDE SEQUENCE [LARGE SCALE GENOMIC DNA]</scope>
    <source>
        <strain evidence="4 5">Red1</strain>
    </source>
</reference>
<dbReference type="RefSeq" id="WP_040199373.1">
    <property type="nucleotide sequence ID" value="NZ_CP010311.1"/>
</dbReference>
<dbReference type="EMBL" id="CP010311">
    <property type="protein sequence ID" value="AJF05951.1"/>
    <property type="molecule type" value="Genomic_DNA"/>
</dbReference>
<evidence type="ECO:0000259" key="2">
    <source>
        <dbReference type="Pfam" id="PF01609"/>
    </source>
</evidence>
<gene>
    <name evidence="4" type="ORF">GSUB_04385</name>
</gene>
<evidence type="ECO:0000256" key="1">
    <source>
        <dbReference type="SAM" id="MobiDB-lite"/>
    </source>
</evidence>
<dbReference type="PANTHER" id="PTHR33408:SF2">
    <property type="entry name" value="TRANSPOSASE DDE DOMAIN-CONTAINING PROTEIN"/>
    <property type="match status" value="1"/>
</dbReference>
<dbReference type="GO" id="GO:0006313">
    <property type="term" value="P:DNA transposition"/>
    <property type="evidence" value="ECO:0007669"/>
    <property type="project" value="InterPro"/>
</dbReference>
<dbReference type="AlphaFoldDB" id="A0A0B5FQT2"/>
<proteinExistence type="predicted"/>
<dbReference type="KEGG" id="gsb:GSUB_04385"/>
<dbReference type="InterPro" id="IPR047629">
    <property type="entry name" value="IS1182_transpos"/>
</dbReference>
<dbReference type="HOGENOM" id="CLU_021293_12_2_7"/>
<dbReference type="InterPro" id="IPR008490">
    <property type="entry name" value="Transposase_InsH_N"/>
</dbReference>
<keyword evidence="5" id="KW-1185">Reference proteome</keyword>
<dbReference type="PANTHER" id="PTHR33408">
    <property type="entry name" value="TRANSPOSASE"/>
    <property type="match status" value="1"/>
</dbReference>